<evidence type="ECO:0000256" key="1">
    <source>
        <dbReference type="NCBIfam" id="TIGR02097"/>
    </source>
</evidence>
<dbReference type="SUPFAM" id="SSF141255">
    <property type="entry name" value="YccV-like"/>
    <property type="match status" value="1"/>
</dbReference>
<dbReference type="OrthoDB" id="9806050at2"/>
<name>A0A090ARF1_9ENTR</name>
<protein>
    <recommendedName>
        <fullName evidence="1">Heat shock protein HspQ</fullName>
    </recommendedName>
</protein>
<dbReference type="GO" id="GO:0003677">
    <property type="term" value="F:DNA binding"/>
    <property type="evidence" value="ECO:0007669"/>
    <property type="project" value="UniProtKB-UniRule"/>
</dbReference>
<proteinExistence type="predicted"/>
<evidence type="ECO:0000313" key="3">
    <source>
        <dbReference type="EMBL" id="BAP58345.1"/>
    </source>
</evidence>
<feature type="domain" description="Hemimethylated DNA-binding" evidence="2">
    <location>
        <begin position="3"/>
        <end position="103"/>
    </location>
</feature>
<sequence length="105" mass="12187">MIASKFNIGQQVRHKNLGILGVIIDIDIKCSISHLTIQNIKEKEKKNFNYPWYHLIVQDEDGDPMHIYISEKQLATENFIGNSKQSSIDKLSTFILLKLQKKNHH</sequence>
<reference evidence="3 4" key="2">
    <citation type="journal article" date="2014" name="Curr. Biol.">
        <title>Symbiont-Supplemented Maternal Investment Underpinning Host's Ecological Adaptation.</title>
        <authorList>
            <person name="Kaiwa N."/>
            <person name="Hosokawa T."/>
            <person name="Nikoh N."/>
            <person name="Tanahashi M."/>
            <person name="Moriyama M."/>
            <person name="Meng X.Y."/>
            <person name="Maeda T."/>
            <person name="Yamaguchi K."/>
            <person name="Shigenobu S."/>
            <person name="Ito M."/>
            <person name="Fukatsu T."/>
        </authorList>
    </citation>
    <scope>NUCLEOTIDE SEQUENCE [LARGE SCALE GENOMIC DNA]</scope>
    <source>
        <strain evidence="3 4">UwTKB</strain>
    </source>
</reference>
<reference evidence="4" key="1">
    <citation type="submission" date="2013-11" db="EMBL/GenBank/DDBJ databases">
        <title>Symbiont-containing voluminous jelly as an extraordinary maternal gift for overwintering insect nymphs.</title>
        <authorList>
            <person name="Kaiwa N."/>
            <person name="Hosokawa T."/>
            <person name="Nikoh N."/>
            <person name="Meng X.Y."/>
            <person name="Tanahashi M."/>
            <person name="Moriyama M."/>
            <person name="Maeda T."/>
            <person name="Yamaguchi K."/>
            <person name="Shigenobu S."/>
            <person name="Ito M."/>
            <person name="Fukatsu T."/>
        </authorList>
    </citation>
    <scope>NUCLEOTIDE SEQUENCE [LARGE SCALE GENOMIC DNA]</scope>
    <source>
        <strain evidence="4">UwTKB</strain>
    </source>
</reference>
<dbReference type="RefSeq" id="WP_041062406.1">
    <property type="nucleotide sequence ID" value="NZ_AP014521.1"/>
</dbReference>
<dbReference type="HOGENOM" id="CLU_123865_1_0_6"/>
<dbReference type="Proteomes" id="UP000031627">
    <property type="component" value="Chromosome"/>
</dbReference>
<dbReference type="STRING" id="1410383.TGUWTKB_0860"/>
<evidence type="ECO:0000313" key="4">
    <source>
        <dbReference type="Proteomes" id="UP000031627"/>
    </source>
</evidence>
<dbReference type="AlphaFoldDB" id="A0A090ARF1"/>
<dbReference type="Gene3D" id="2.30.30.390">
    <property type="entry name" value="Hemimethylated DNA-binding domain"/>
    <property type="match status" value="1"/>
</dbReference>
<keyword evidence="4" id="KW-1185">Reference proteome</keyword>
<evidence type="ECO:0000259" key="2">
    <source>
        <dbReference type="SMART" id="SM00992"/>
    </source>
</evidence>
<organism evidence="3 4">
    <name type="scientific">Candidatus Tachikawaea gelatinosa</name>
    <dbReference type="NCBI Taxonomy" id="1410383"/>
    <lineage>
        <taxon>Bacteria</taxon>
        <taxon>Pseudomonadati</taxon>
        <taxon>Pseudomonadota</taxon>
        <taxon>Gammaproteobacteria</taxon>
        <taxon>Enterobacterales</taxon>
        <taxon>Enterobacteriaceae</taxon>
        <taxon>Candidatus Tachikawaea</taxon>
    </lineage>
</organism>
<gene>
    <name evidence="3" type="primary">hspQ</name>
    <name evidence="3" type="ORF">TGUWTKB_0860</name>
</gene>
<dbReference type="InterPro" id="IPR036623">
    <property type="entry name" value="Hemimethylated_DNA-bd_sf"/>
</dbReference>
<keyword evidence="3" id="KW-0346">Stress response</keyword>
<dbReference type="Pfam" id="PF08755">
    <property type="entry name" value="YccV-like"/>
    <property type="match status" value="1"/>
</dbReference>
<dbReference type="KEGG" id="sbw:TGUWTKB_0860"/>
<dbReference type="NCBIfam" id="TIGR02097">
    <property type="entry name" value="yccV"/>
    <property type="match status" value="1"/>
</dbReference>
<dbReference type="InterPro" id="IPR011722">
    <property type="entry name" value="Hemimethylated_DNA-bd_dom"/>
</dbReference>
<accession>A0A090ARF1</accession>
<dbReference type="SMART" id="SM00992">
    <property type="entry name" value="YccV-like"/>
    <property type="match status" value="1"/>
</dbReference>
<dbReference type="EMBL" id="AP014521">
    <property type="protein sequence ID" value="BAP58345.1"/>
    <property type="molecule type" value="Genomic_DNA"/>
</dbReference>